<dbReference type="Proteomes" id="UP000249203">
    <property type="component" value="Unassembled WGS sequence"/>
</dbReference>
<comment type="caution">
    <text evidence="2">The sequence shown here is derived from an EMBL/GenBank/DDBJ whole genome shotgun (WGS) entry which is preliminary data.</text>
</comment>
<dbReference type="Proteomes" id="UP000287865">
    <property type="component" value="Unassembled WGS sequence"/>
</dbReference>
<gene>
    <name evidence="2" type="ORF">B0I24_101268</name>
    <name evidence="3" type="ORF">CWE07_01280</name>
</gene>
<keyword evidence="5" id="KW-1185">Reference proteome</keyword>
<sequence length="60" mass="6878">MPEQPLTMNHKEAAQLLGISERTLYDLRKAGVVKRLPQFKSTRYSVAQLRKTFEEQSDAA</sequence>
<evidence type="ECO:0000313" key="5">
    <source>
        <dbReference type="Proteomes" id="UP000287865"/>
    </source>
</evidence>
<reference evidence="3 5" key="1">
    <citation type="journal article" date="2018" name="Front. Microbiol.">
        <title>Genome-Based Analysis Reveals the Taxonomy and Diversity of the Family Idiomarinaceae.</title>
        <authorList>
            <person name="Liu Y."/>
            <person name="Lai Q."/>
            <person name="Shao Z."/>
        </authorList>
    </citation>
    <scope>NUCLEOTIDE SEQUENCE [LARGE SCALE GENOMIC DNA]</scope>
    <source>
        <strain evidence="3 5">CF12-14</strain>
    </source>
</reference>
<dbReference type="Pfam" id="PF12728">
    <property type="entry name" value="HTH_17"/>
    <property type="match status" value="1"/>
</dbReference>
<evidence type="ECO:0000259" key="1">
    <source>
        <dbReference type="Pfam" id="PF12728"/>
    </source>
</evidence>
<name>A0A327X435_9GAMM</name>
<dbReference type="AlphaFoldDB" id="A0A327X435"/>
<dbReference type="RefSeq" id="WP_111568124.1">
    <property type="nucleotide sequence ID" value="NZ_PIPK01000001.1"/>
</dbReference>
<proteinExistence type="predicted"/>
<feature type="domain" description="Helix-turn-helix" evidence="1">
    <location>
        <begin position="8"/>
        <end position="56"/>
    </location>
</feature>
<evidence type="ECO:0000313" key="3">
    <source>
        <dbReference type="EMBL" id="RUO28469.1"/>
    </source>
</evidence>
<organism evidence="2 4">
    <name type="scientific">Aliidiomarina maris</name>
    <dbReference type="NCBI Taxonomy" id="531312"/>
    <lineage>
        <taxon>Bacteria</taxon>
        <taxon>Pseudomonadati</taxon>
        <taxon>Pseudomonadota</taxon>
        <taxon>Gammaproteobacteria</taxon>
        <taxon>Alteromonadales</taxon>
        <taxon>Idiomarinaceae</taxon>
        <taxon>Aliidiomarina</taxon>
    </lineage>
</organism>
<evidence type="ECO:0000313" key="2">
    <source>
        <dbReference type="EMBL" id="RAK01645.1"/>
    </source>
</evidence>
<accession>A0A327X435</accession>
<reference evidence="2 4" key="2">
    <citation type="submission" date="2018-06" db="EMBL/GenBank/DDBJ databases">
        <title>Genomic Encyclopedia of Type Strains, Phase III (KMG-III): the genomes of soil and plant-associated and newly described type strains.</title>
        <authorList>
            <person name="Whitman W."/>
        </authorList>
    </citation>
    <scope>NUCLEOTIDE SEQUENCE [LARGE SCALE GENOMIC DNA]</scope>
    <source>
        <strain evidence="2 4">CGMCC 1.15366</strain>
    </source>
</reference>
<dbReference type="OrthoDB" id="1848553at2"/>
<dbReference type="EMBL" id="PIPK01000001">
    <property type="protein sequence ID" value="RUO28469.1"/>
    <property type="molecule type" value="Genomic_DNA"/>
</dbReference>
<protein>
    <submittedName>
        <fullName evidence="2">Helix-turn-helix protein</fullName>
    </submittedName>
</protein>
<evidence type="ECO:0000313" key="4">
    <source>
        <dbReference type="Proteomes" id="UP000249203"/>
    </source>
</evidence>
<dbReference type="EMBL" id="QLMD01000001">
    <property type="protein sequence ID" value="RAK01645.1"/>
    <property type="molecule type" value="Genomic_DNA"/>
</dbReference>
<dbReference type="InterPro" id="IPR041657">
    <property type="entry name" value="HTH_17"/>
</dbReference>